<dbReference type="InterPro" id="IPR050739">
    <property type="entry name" value="MFP"/>
</dbReference>
<dbReference type="EMBL" id="ABIC01000012">
    <property type="protein sequence ID" value="EDQ01109.1"/>
    <property type="molecule type" value="Genomic_DNA"/>
</dbReference>
<dbReference type="AlphaFoldDB" id="A9D6N7"/>
<reference evidence="1 2" key="1">
    <citation type="submission" date="2007-10" db="EMBL/GenBank/DDBJ databases">
        <authorList>
            <person name="Yayanos A."/>
            <person name="Ferriera S."/>
            <person name="Johnson J."/>
            <person name="Kravitz S."/>
            <person name="Halpern A."/>
            <person name="Remington K."/>
            <person name="Beeson K."/>
            <person name="Tran B."/>
            <person name="Rogers Y.-H."/>
            <person name="Friedman R."/>
            <person name="Venter J.C."/>
        </authorList>
    </citation>
    <scope>NUCLEOTIDE SEQUENCE [LARGE SCALE GENOMIC DNA]</scope>
    <source>
        <strain evidence="1 2">KT99</strain>
    </source>
</reference>
<accession>A9D6N7</accession>
<dbReference type="PANTHER" id="PTHR30386">
    <property type="entry name" value="MEMBRANE FUSION SUBUNIT OF EMRAB-TOLC MULTIDRUG EFFLUX PUMP"/>
    <property type="match status" value="1"/>
</dbReference>
<gene>
    <name evidence="1" type="ORF">KT99_20421</name>
</gene>
<dbReference type="PANTHER" id="PTHR30386:SF18">
    <property type="entry name" value="INNER MEMBRANE PROTEIN YIAV-RELATED"/>
    <property type="match status" value="1"/>
</dbReference>
<dbReference type="Proteomes" id="UP000005839">
    <property type="component" value="Unassembled WGS sequence"/>
</dbReference>
<dbReference type="STRING" id="314608.KT99_20421"/>
<dbReference type="Gene3D" id="2.40.30.170">
    <property type="match status" value="1"/>
</dbReference>
<evidence type="ECO:0000313" key="2">
    <source>
        <dbReference type="Proteomes" id="UP000005839"/>
    </source>
</evidence>
<name>A9D6N7_9GAMM</name>
<dbReference type="GO" id="GO:0055085">
    <property type="term" value="P:transmembrane transport"/>
    <property type="evidence" value="ECO:0007669"/>
    <property type="project" value="InterPro"/>
</dbReference>
<protein>
    <submittedName>
        <fullName evidence="1">Secretion protein, HlyD family</fullName>
    </submittedName>
</protein>
<organism evidence="1 2">
    <name type="scientific">Shewanella benthica KT99</name>
    <dbReference type="NCBI Taxonomy" id="314608"/>
    <lineage>
        <taxon>Bacteria</taxon>
        <taxon>Pseudomonadati</taxon>
        <taxon>Pseudomonadota</taxon>
        <taxon>Gammaproteobacteria</taxon>
        <taxon>Alteromonadales</taxon>
        <taxon>Shewanellaceae</taxon>
        <taxon>Shewanella</taxon>
    </lineage>
</organism>
<dbReference type="SUPFAM" id="SSF111369">
    <property type="entry name" value="HlyD-like secretion proteins"/>
    <property type="match status" value="1"/>
</dbReference>
<evidence type="ECO:0000313" key="1">
    <source>
        <dbReference type="EMBL" id="EDQ01109.1"/>
    </source>
</evidence>
<proteinExistence type="predicted"/>
<keyword evidence="2" id="KW-1185">Reference proteome</keyword>
<comment type="caution">
    <text evidence="1">The sequence shown here is derived from an EMBL/GenBank/DDBJ whole genome shotgun (WGS) entry which is preliminary data.</text>
</comment>
<sequence>MPQLEAAWKAATARVTRAVADKDRTKSAYDRYAKGKKRGGVNSPFTELELDNKRQFYLSSEAQLTAVRAEELRVRLAFESNIDGVNTKVAGIQGELEKAQFDLDMTVVRAPTDGMVTQMALRPGIYVPMPLRPLMSFIPDEQRMFAGAFWQNSLLRLKEGDEAEVILDGAPGQVFKGKVAKILPAMAEGEIQSSGTLISSRHLMQRGRVIVLIELDDHEIRDRFPAGVSGQVAIYTDHFSHVAIMRKVLLRMQGWLNYVFH</sequence>